<dbReference type="AlphaFoldDB" id="A0A2C9MA20"/>
<dbReference type="OrthoDB" id="6109927at2759"/>
<name>A0A2C9MA20_BIOGL</name>
<dbReference type="InterPro" id="IPR011029">
    <property type="entry name" value="DEATH-like_dom_sf"/>
</dbReference>
<dbReference type="VEuPathDB" id="VectorBase:BGLB040248"/>
<dbReference type="CDD" id="cd01671">
    <property type="entry name" value="CARD"/>
    <property type="match status" value="1"/>
</dbReference>
<evidence type="ECO:0000256" key="1">
    <source>
        <dbReference type="SAM" id="Coils"/>
    </source>
</evidence>
<organism evidence="4 5">
    <name type="scientific">Biomphalaria glabrata</name>
    <name type="common">Bloodfluke planorb</name>
    <name type="synonym">Freshwater snail</name>
    <dbReference type="NCBI Taxonomy" id="6526"/>
    <lineage>
        <taxon>Eukaryota</taxon>
        <taxon>Metazoa</taxon>
        <taxon>Spiralia</taxon>
        <taxon>Lophotrochozoa</taxon>
        <taxon>Mollusca</taxon>
        <taxon>Gastropoda</taxon>
        <taxon>Heterobranchia</taxon>
        <taxon>Euthyneura</taxon>
        <taxon>Panpulmonata</taxon>
        <taxon>Hygrophila</taxon>
        <taxon>Lymnaeoidea</taxon>
        <taxon>Planorbidae</taxon>
        <taxon>Biomphalaria</taxon>
    </lineage>
</organism>
<reference evidence="4" key="1">
    <citation type="submission" date="2020-05" db="UniProtKB">
        <authorList>
            <consortium name="EnsemblMetazoa"/>
        </authorList>
    </citation>
    <scope>IDENTIFICATION</scope>
    <source>
        <strain evidence="4">BB02</strain>
    </source>
</reference>
<proteinExistence type="predicted"/>
<evidence type="ECO:0000259" key="3">
    <source>
        <dbReference type="PROSITE" id="PS50209"/>
    </source>
</evidence>
<dbReference type="PROSITE" id="PS50209">
    <property type="entry name" value="CARD"/>
    <property type="match status" value="1"/>
</dbReference>
<feature type="domain" description="CARD" evidence="3">
    <location>
        <begin position="6"/>
        <end position="96"/>
    </location>
</feature>
<gene>
    <name evidence="4" type="primary">106073196</name>
</gene>
<dbReference type="EnsemblMetazoa" id="BGLB040248-RB">
    <property type="protein sequence ID" value="BGLB040248-PB"/>
    <property type="gene ID" value="BGLB040248"/>
</dbReference>
<dbReference type="Gene3D" id="1.10.533.10">
    <property type="entry name" value="Death Domain, Fas"/>
    <property type="match status" value="1"/>
</dbReference>
<dbReference type="Pfam" id="PF00619">
    <property type="entry name" value="CARD"/>
    <property type="match status" value="1"/>
</dbReference>
<dbReference type="SUPFAM" id="SSF47986">
    <property type="entry name" value="DEATH domain"/>
    <property type="match status" value="1"/>
</dbReference>
<dbReference type="GO" id="GO:0042981">
    <property type="term" value="P:regulation of apoptotic process"/>
    <property type="evidence" value="ECO:0007669"/>
    <property type="project" value="InterPro"/>
</dbReference>
<protein>
    <recommendedName>
        <fullName evidence="3">CARD domain-containing protein</fullName>
    </recommendedName>
</protein>
<sequence length="510" mass="58605">MSKGRLKPEDEASIQQNYVYLKENLEALDLVDYLFQCAVITTHDKEQIYAEKIKKHRNEILLNILLNSGAGDSFEIFLKSLETQYKSVLQRLLGKSGTLKDTSYQGQVDTILKKENDTLLEALAVEKEINIKLNFEIECLTKSVKEIQERNALLQEENAHLKTTQRCLKCRQEDLRKERDSKRHSKSSISQDNTKDKTFIEDTEDTSPEFVCELTGLSKIKCVDKCLHIIGQHEHQITKNGETDLQMCKALCTKNPGHVNFVELDKFGLQHLPDGYKDIQMVEYVKAVAGFVVKVSVTKTSPYRPMFWPDSQIPYPLYDVRGQSDLRTGSGVIYGVEKCSDTVHPFKKCPCYKCKISDEPSKIWWKIYINTVANLVFDYAEARETSVTLFYDYENSPTVTLNKIFDHSLEFKEDSCGLVYVSCDRDKREPLTRLEEMSSYLALVRNKIRVFTQPGNDNNYIFTVSHPHGCCKMVSLGHWNEKYEIGERHCKFTYTASSRALLVANSYSIS</sequence>
<keyword evidence="1" id="KW-0175">Coiled coil</keyword>
<evidence type="ECO:0000313" key="5">
    <source>
        <dbReference type="Proteomes" id="UP000076420"/>
    </source>
</evidence>
<accession>A0A2C9MA20</accession>
<dbReference type="Proteomes" id="UP000076420">
    <property type="component" value="Unassembled WGS sequence"/>
</dbReference>
<evidence type="ECO:0000313" key="4">
    <source>
        <dbReference type="EnsemblMetazoa" id="BGLB040248-PB"/>
    </source>
</evidence>
<evidence type="ECO:0000256" key="2">
    <source>
        <dbReference type="SAM" id="MobiDB-lite"/>
    </source>
</evidence>
<feature type="coiled-coil region" evidence="1">
    <location>
        <begin position="137"/>
        <end position="164"/>
    </location>
</feature>
<dbReference type="InterPro" id="IPR001315">
    <property type="entry name" value="CARD"/>
</dbReference>
<dbReference type="VEuPathDB" id="VectorBase:BGLAX_035330"/>
<feature type="region of interest" description="Disordered" evidence="2">
    <location>
        <begin position="178"/>
        <end position="200"/>
    </location>
</feature>